<dbReference type="EMBL" id="BAEN01000076">
    <property type="protein sequence ID" value="GAC16516.1"/>
    <property type="molecule type" value="Genomic_DNA"/>
</dbReference>
<comment type="caution">
    <text evidence="1">The sequence shown here is derived from an EMBL/GenBank/DDBJ whole genome shotgun (WGS) entry which is preliminary data.</text>
</comment>
<accession>K6XXY0</accession>
<dbReference type="AlphaFoldDB" id="K6XXY0"/>
<reference evidence="1 2" key="1">
    <citation type="journal article" date="2017" name="Antonie Van Leeuwenhoek">
        <title>Rhizobium rhizosphaerae sp. nov., a novel species isolated from rice rhizosphere.</title>
        <authorList>
            <person name="Zhao J.J."/>
            <person name="Zhang J."/>
            <person name="Zhang R.J."/>
            <person name="Zhang C.W."/>
            <person name="Yin H.Q."/>
            <person name="Zhang X.X."/>
        </authorList>
    </citation>
    <scope>NUCLEOTIDE SEQUENCE [LARGE SCALE GENOMIC DNA]</scope>
    <source>
        <strain evidence="1 2">E3</strain>
    </source>
</reference>
<keyword evidence="2" id="KW-1185">Reference proteome</keyword>
<evidence type="ECO:0000313" key="1">
    <source>
        <dbReference type="EMBL" id="GAC16516.1"/>
    </source>
</evidence>
<proteinExistence type="predicted"/>
<gene>
    <name evidence="1" type="ORF">GLIP_3905</name>
</gene>
<protein>
    <submittedName>
        <fullName evidence="1">Uncharacterized protein</fullName>
    </submittedName>
</protein>
<sequence length="41" mass="4842">MLKGGVSTPPFLFVSDTEKMIRIKRFHFKLNIQPRAILRVR</sequence>
<dbReference type="Proteomes" id="UP000006334">
    <property type="component" value="Unassembled WGS sequence"/>
</dbReference>
<organism evidence="1 2">
    <name type="scientific">Aliiglaciecola lipolytica E3</name>
    <dbReference type="NCBI Taxonomy" id="1127673"/>
    <lineage>
        <taxon>Bacteria</taxon>
        <taxon>Pseudomonadati</taxon>
        <taxon>Pseudomonadota</taxon>
        <taxon>Gammaproteobacteria</taxon>
        <taxon>Alteromonadales</taxon>
        <taxon>Alteromonadaceae</taxon>
        <taxon>Aliiglaciecola</taxon>
    </lineage>
</organism>
<evidence type="ECO:0000313" key="2">
    <source>
        <dbReference type="Proteomes" id="UP000006334"/>
    </source>
</evidence>
<dbReference type="STRING" id="1127673.GLIP_3905"/>
<name>K6XXY0_9ALTE</name>